<protein>
    <submittedName>
        <fullName evidence="2">DNA uptake protein and related DNA-binding protein (Modular protein)</fullName>
    </submittedName>
</protein>
<keyword evidence="3" id="KW-1185">Reference proteome</keyword>
<feature type="chain" id="PRO_5006623636" evidence="1">
    <location>
        <begin position="26"/>
        <end position="128"/>
    </location>
</feature>
<gene>
    <name evidence="2" type="ORF">NITINOP_2594</name>
</gene>
<dbReference type="Proteomes" id="UP000066284">
    <property type="component" value="Chromosome 1"/>
</dbReference>
<sequence>MTSPTRLFMLPMILISLFTVTPSVGAEPTTKVKPSEAAPGTERRPIANLIDINSATLADLRSLPGVGTVTAQKIVAGRPYASIDDLKARKIVSVKTYDKIRDRVSVATPKGALYRDREQPAVPKSGNH</sequence>
<dbReference type="KEGG" id="nio:NITINOP_2594"/>
<dbReference type="RefSeq" id="WP_082633795.1">
    <property type="nucleotide sequence ID" value="NZ_LN885086.1"/>
</dbReference>
<proteinExistence type="predicted"/>
<dbReference type="InterPro" id="IPR051675">
    <property type="entry name" value="Endo/Exo/Phosphatase_dom_1"/>
</dbReference>
<name>A0A0S4KWM1_9BACT</name>
<feature type="signal peptide" evidence="1">
    <location>
        <begin position="1"/>
        <end position="25"/>
    </location>
</feature>
<dbReference type="GO" id="GO:0003677">
    <property type="term" value="F:DNA binding"/>
    <property type="evidence" value="ECO:0007669"/>
    <property type="project" value="UniProtKB-KW"/>
</dbReference>
<dbReference type="GO" id="GO:0015627">
    <property type="term" value="C:type II protein secretion system complex"/>
    <property type="evidence" value="ECO:0007669"/>
    <property type="project" value="TreeGrafter"/>
</dbReference>
<dbReference type="GO" id="GO:0015628">
    <property type="term" value="P:protein secretion by the type II secretion system"/>
    <property type="evidence" value="ECO:0007669"/>
    <property type="project" value="TreeGrafter"/>
</dbReference>
<dbReference type="PANTHER" id="PTHR21180">
    <property type="entry name" value="ENDONUCLEASE/EXONUCLEASE/PHOSPHATASE FAMILY DOMAIN-CONTAINING PROTEIN 1"/>
    <property type="match status" value="1"/>
</dbReference>
<dbReference type="SUPFAM" id="SSF81585">
    <property type="entry name" value="PsbU/PolX domain-like"/>
    <property type="match status" value="1"/>
</dbReference>
<dbReference type="Gene3D" id="1.10.150.320">
    <property type="entry name" value="Photosystem II 12 kDa extrinsic protein"/>
    <property type="match status" value="1"/>
</dbReference>
<evidence type="ECO:0000256" key="1">
    <source>
        <dbReference type="SAM" id="SignalP"/>
    </source>
</evidence>
<reference evidence="3" key="1">
    <citation type="submission" date="2015-09" db="EMBL/GenBank/DDBJ databases">
        <authorList>
            <person name="Daims H."/>
        </authorList>
    </citation>
    <scope>NUCLEOTIDE SEQUENCE [LARGE SCALE GENOMIC DNA]</scope>
</reference>
<accession>A0A0S4KWM1</accession>
<dbReference type="Pfam" id="PF12836">
    <property type="entry name" value="HHH_3"/>
    <property type="match status" value="1"/>
</dbReference>
<keyword evidence="1" id="KW-0732">Signal</keyword>
<dbReference type="AlphaFoldDB" id="A0A0S4KWM1"/>
<evidence type="ECO:0000313" key="2">
    <source>
        <dbReference type="EMBL" id="CUQ67566.1"/>
    </source>
</evidence>
<dbReference type="EMBL" id="LN885086">
    <property type="protein sequence ID" value="CUQ67566.1"/>
    <property type="molecule type" value="Genomic_DNA"/>
</dbReference>
<evidence type="ECO:0000313" key="3">
    <source>
        <dbReference type="Proteomes" id="UP000066284"/>
    </source>
</evidence>
<dbReference type="PANTHER" id="PTHR21180:SF32">
    <property type="entry name" value="ENDONUCLEASE_EXONUCLEASE_PHOSPHATASE FAMILY DOMAIN-CONTAINING PROTEIN 1"/>
    <property type="match status" value="1"/>
</dbReference>
<dbReference type="STRING" id="1715989.NITINOP_2594"/>
<organism evidence="2 3">
    <name type="scientific">Candidatus Nitrospira inopinata</name>
    <dbReference type="NCBI Taxonomy" id="1715989"/>
    <lineage>
        <taxon>Bacteria</taxon>
        <taxon>Pseudomonadati</taxon>
        <taxon>Nitrospirota</taxon>
        <taxon>Nitrospiria</taxon>
        <taxon>Nitrospirales</taxon>
        <taxon>Nitrospiraceae</taxon>
        <taxon>Nitrospira</taxon>
    </lineage>
</organism>
<keyword evidence="2" id="KW-0238">DNA-binding</keyword>